<comment type="caution">
    <text evidence="1">The sequence shown here is derived from an EMBL/GenBank/DDBJ whole genome shotgun (WGS) entry which is preliminary data.</text>
</comment>
<organism evidence="1 2">
    <name type="scientific">Streptomyces coerulescens</name>
    <dbReference type="NCBI Taxonomy" id="29304"/>
    <lineage>
        <taxon>Bacteria</taxon>
        <taxon>Bacillati</taxon>
        <taxon>Actinomycetota</taxon>
        <taxon>Actinomycetes</taxon>
        <taxon>Kitasatosporales</taxon>
        <taxon>Streptomycetaceae</taxon>
        <taxon>Streptomyces</taxon>
    </lineage>
</organism>
<dbReference type="Proteomes" id="UP001596263">
    <property type="component" value="Unassembled WGS sequence"/>
</dbReference>
<evidence type="ECO:0000313" key="2">
    <source>
        <dbReference type="Proteomes" id="UP001596263"/>
    </source>
</evidence>
<reference evidence="2" key="1">
    <citation type="journal article" date="2019" name="Int. J. Syst. Evol. Microbiol.">
        <title>The Global Catalogue of Microorganisms (GCM) 10K type strain sequencing project: providing services to taxonomists for standard genome sequencing and annotation.</title>
        <authorList>
            <consortium name="The Broad Institute Genomics Platform"/>
            <consortium name="The Broad Institute Genome Sequencing Center for Infectious Disease"/>
            <person name="Wu L."/>
            <person name="Ma J."/>
        </authorList>
    </citation>
    <scope>NUCLEOTIDE SEQUENCE [LARGE SCALE GENOMIC DNA]</scope>
    <source>
        <strain evidence="2">KCTC 42586</strain>
    </source>
</reference>
<proteinExistence type="predicted"/>
<protein>
    <submittedName>
        <fullName evidence="1">Uncharacterized protein</fullName>
    </submittedName>
</protein>
<evidence type="ECO:0000313" key="1">
    <source>
        <dbReference type="EMBL" id="MFC5217301.1"/>
    </source>
</evidence>
<sequence>MSRGFGRGKAFVNAQVKEMLTGIAERLETRRPDEVLTPTARIAIVQATTMDPVLSPELLKRVPEVTGRVLRKDFAVQVREIAEAM</sequence>
<dbReference type="RefSeq" id="WP_380857877.1">
    <property type="nucleotide sequence ID" value="NZ_JBHSKM010000019.1"/>
</dbReference>
<dbReference type="EMBL" id="JBHSKM010000019">
    <property type="protein sequence ID" value="MFC5217301.1"/>
    <property type="molecule type" value="Genomic_DNA"/>
</dbReference>
<name>A0ABW0CPV4_STRCD</name>
<gene>
    <name evidence="1" type="ORF">ACFPQ9_26025</name>
</gene>
<accession>A0ABW0CPV4</accession>
<keyword evidence="2" id="KW-1185">Reference proteome</keyword>